<dbReference type="Gene3D" id="3.40.50.1980">
    <property type="entry name" value="Nitrogenase molybdenum iron protein domain"/>
    <property type="match status" value="2"/>
</dbReference>
<dbReference type="RefSeq" id="WP_188754464.1">
    <property type="nucleotide sequence ID" value="NZ_BMJY01000001.1"/>
</dbReference>
<keyword evidence="8" id="KW-1185">Reference proteome</keyword>
<accession>A0A917ICN6</accession>
<comment type="subcellular location">
    <subcellularLocation>
        <location evidence="1">Cell envelope</location>
    </subcellularLocation>
</comment>
<proteinExistence type="inferred from homology"/>
<evidence type="ECO:0000256" key="2">
    <source>
        <dbReference type="ARBA" id="ARBA00008814"/>
    </source>
</evidence>
<evidence type="ECO:0000256" key="5">
    <source>
        <dbReference type="SAM" id="SignalP"/>
    </source>
</evidence>
<feature type="chain" id="PRO_5039723500" evidence="5">
    <location>
        <begin position="27"/>
        <end position="341"/>
    </location>
</feature>
<dbReference type="EMBL" id="BMJY01000001">
    <property type="protein sequence ID" value="GGH34858.1"/>
    <property type="molecule type" value="Genomic_DNA"/>
</dbReference>
<keyword evidence="4 5" id="KW-0732">Signal</keyword>
<gene>
    <name evidence="7" type="ORF">GCM10010921_02890</name>
</gene>
<evidence type="ECO:0000256" key="3">
    <source>
        <dbReference type="ARBA" id="ARBA00022448"/>
    </source>
</evidence>
<dbReference type="PANTHER" id="PTHR30532:SF24">
    <property type="entry name" value="FERRIC ENTEROBACTIN-BINDING PERIPLASMIC PROTEIN FEPB"/>
    <property type="match status" value="1"/>
</dbReference>
<evidence type="ECO:0000256" key="4">
    <source>
        <dbReference type="ARBA" id="ARBA00022729"/>
    </source>
</evidence>
<dbReference type="AlphaFoldDB" id="A0A917ICN6"/>
<dbReference type="PANTHER" id="PTHR30532">
    <property type="entry name" value="IRON III DICITRATE-BINDING PERIPLASMIC PROTEIN"/>
    <property type="match status" value="1"/>
</dbReference>
<keyword evidence="3" id="KW-0813">Transport</keyword>
<dbReference type="Pfam" id="PF01497">
    <property type="entry name" value="Peripla_BP_2"/>
    <property type="match status" value="1"/>
</dbReference>
<name>A0A917ICN6_9MICO</name>
<feature type="domain" description="Fe/B12 periplasmic-binding" evidence="6">
    <location>
        <begin position="62"/>
        <end position="339"/>
    </location>
</feature>
<protein>
    <submittedName>
        <fullName evidence="7">Periplasmic binding protein</fullName>
    </submittedName>
</protein>
<dbReference type="Proteomes" id="UP000657592">
    <property type="component" value="Unassembled WGS sequence"/>
</dbReference>
<reference evidence="7" key="1">
    <citation type="journal article" date="2014" name="Int. J. Syst. Evol. Microbiol.">
        <title>Complete genome sequence of Corynebacterium casei LMG S-19264T (=DSM 44701T), isolated from a smear-ripened cheese.</title>
        <authorList>
            <consortium name="US DOE Joint Genome Institute (JGI-PGF)"/>
            <person name="Walter F."/>
            <person name="Albersmeier A."/>
            <person name="Kalinowski J."/>
            <person name="Ruckert C."/>
        </authorList>
    </citation>
    <scope>NUCLEOTIDE SEQUENCE</scope>
    <source>
        <strain evidence="7">CGMCC 1.15794</strain>
    </source>
</reference>
<comment type="caution">
    <text evidence="7">The sequence shown here is derived from an EMBL/GenBank/DDBJ whole genome shotgun (WGS) entry which is preliminary data.</text>
</comment>
<dbReference type="InterPro" id="IPR002491">
    <property type="entry name" value="ABC_transptr_periplasmic_BD"/>
</dbReference>
<comment type="similarity">
    <text evidence="2">Belongs to the bacterial solute-binding protein 8 family.</text>
</comment>
<reference evidence="7" key="2">
    <citation type="submission" date="2020-09" db="EMBL/GenBank/DDBJ databases">
        <authorList>
            <person name="Sun Q."/>
            <person name="Zhou Y."/>
        </authorList>
    </citation>
    <scope>NUCLEOTIDE SEQUENCE</scope>
    <source>
        <strain evidence="7">CGMCC 1.15794</strain>
    </source>
</reference>
<dbReference type="SUPFAM" id="SSF53807">
    <property type="entry name" value="Helical backbone' metal receptor"/>
    <property type="match status" value="1"/>
</dbReference>
<dbReference type="GO" id="GO:1901678">
    <property type="term" value="P:iron coordination entity transport"/>
    <property type="evidence" value="ECO:0007669"/>
    <property type="project" value="UniProtKB-ARBA"/>
</dbReference>
<evidence type="ECO:0000313" key="7">
    <source>
        <dbReference type="EMBL" id="GGH34858.1"/>
    </source>
</evidence>
<dbReference type="GO" id="GO:0030288">
    <property type="term" value="C:outer membrane-bounded periplasmic space"/>
    <property type="evidence" value="ECO:0007669"/>
    <property type="project" value="TreeGrafter"/>
</dbReference>
<dbReference type="PROSITE" id="PS50983">
    <property type="entry name" value="FE_B12_PBP"/>
    <property type="match status" value="1"/>
</dbReference>
<organism evidence="7 8">
    <name type="scientific">Microbacterium album</name>
    <dbReference type="NCBI Taxonomy" id="2053191"/>
    <lineage>
        <taxon>Bacteria</taxon>
        <taxon>Bacillati</taxon>
        <taxon>Actinomycetota</taxon>
        <taxon>Actinomycetes</taxon>
        <taxon>Micrococcales</taxon>
        <taxon>Microbacteriaceae</taxon>
        <taxon>Microbacterium</taxon>
    </lineage>
</organism>
<evidence type="ECO:0000256" key="1">
    <source>
        <dbReference type="ARBA" id="ARBA00004196"/>
    </source>
</evidence>
<dbReference type="PROSITE" id="PS51257">
    <property type="entry name" value="PROKAR_LIPOPROTEIN"/>
    <property type="match status" value="1"/>
</dbReference>
<evidence type="ECO:0000259" key="6">
    <source>
        <dbReference type="PROSITE" id="PS50983"/>
    </source>
</evidence>
<feature type="signal peptide" evidence="5">
    <location>
        <begin position="1"/>
        <end position="26"/>
    </location>
</feature>
<dbReference type="InterPro" id="IPR051313">
    <property type="entry name" value="Bact_iron-sidero_bind"/>
</dbReference>
<sequence>MTLSRTTARWAATATAVLALALSGCASDPAPSDTSDATGDGTFPVTVSHVFGETVIEQAPERIATWGWGAADAVLALGEVPVAIPQENYGGDENGVLPWIAEALEERGAETPTMLPSDTTGALPVEAMLQAAPDVVLAPYSGITQEEYDQLTAAGVDVVAYPEVAWATPWRDVIRITGEALGKSAEADEVLAGIDAEIAAQAEAHPEFEGLSIAEVWNVGGTFYVYLPSDPRVEFAEDLGFVSADSVTELDTGESTFFYTLSYEELDKLEADVLLIYGDTEAEVEEFLSSDQGQLLPQVPDGNVVRITGEPAVASVAPPTALSLSWGMDDFVAALEAGIRP</sequence>
<evidence type="ECO:0000313" key="8">
    <source>
        <dbReference type="Proteomes" id="UP000657592"/>
    </source>
</evidence>